<comment type="caution">
    <text evidence="8">The sequence shown here is derived from an EMBL/GenBank/DDBJ whole genome shotgun (WGS) entry which is preliminary data.</text>
</comment>
<evidence type="ECO:0000256" key="6">
    <source>
        <dbReference type="ARBA" id="ARBA00023242"/>
    </source>
</evidence>
<keyword evidence="6" id="KW-0539">Nucleus</keyword>
<dbReference type="GO" id="GO:0033063">
    <property type="term" value="C:Rad51B-Rad51C-Rad51D-XRCC2 complex"/>
    <property type="evidence" value="ECO:0007669"/>
    <property type="project" value="TreeGrafter"/>
</dbReference>
<evidence type="ECO:0000256" key="3">
    <source>
        <dbReference type="ARBA" id="ARBA00022763"/>
    </source>
</evidence>
<dbReference type="Proteomes" id="UP001213000">
    <property type="component" value="Unassembled WGS sequence"/>
</dbReference>
<gene>
    <name evidence="8" type="ORF">NP233_g3179</name>
</gene>
<dbReference type="PANTHER" id="PTHR46239">
    <property type="entry name" value="DNA REPAIR PROTEIN RAD51 HOMOLOG 3 RAD51C"/>
    <property type="match status" value="1"/>
</dbReference>
<keyword evidence="5" id="KW-0234">DNA repair</keyword>
<evidence type="ECO:0000313" key="9">
    <source>
        <dbReference type="Proteomes" id="UP001213000"/>
    </source>
</evidence>
<dbReference type="PANTHER" id="PTHR46239:SF1">
    <property type="entry name" value="DNA REPAIR PROTEIN RAD51 HOMOLOG 3"/>
    <property type="match status" value="1"/>
</dbReference>
<name>A0AAD5YY52_9AGAR</name>
<evidence type="ECO:0000256" key="7">
    <source>
        <dbReference type="SAM" id="MobiDB-lite"/>
    </source>
</evidence>
<dbReference type="Gene3D" id="3.40.50.300">
    <property type="entry name" value="P-loop containing nucleotide triphosphate hydrolases"/>
    <property type="match status" value="1"/>
</dbReference>
<dbReference type="InterPro" id="IPR052093">
    <property type="entry name" value="HR_Repair_Mediator"/>
</dbReference>
<comment type="subcellular location">
    <subcellularLocation>
        <location evidence="1">Nucleus</location>
    </subcellularLocation>
</comment>
<accession>A0AAD5YY52</accession>
<sequence length="288" mass="31067">MYCIDERSDLSISISEAEDIIQLAQNSSTQQPGMPLTQSAATIISSMRKFSTRWSPLDKLLNGGLVQGHVLEISGPPGTPKESVAVDITCSVLEAGEGVIFSATTRLPKHDFTFQTSKPNLSGCSSPLSSLKFIRILNATELMVFLHSINTILESMPKMCLLVLNSLSFPFSTLPNPRLKSGIMAEVKQILTQLSVVRKMTVVITSQLATTMVKEDGTRGTFDEGAKGVMTPQLGPSYLPQGRSHRVILSLESPLAGTMHLLSDGTQGSLPKSAQQASYSFPPQLDLT</sequence>
<dbReference type="EMBL" id="JANIEX010000148">
    <property type="protein sequence ID" value="KAJ3572288.1"/>
    <property type="molecule type" value="Genomic_DNA"/>
</dbReference>
<dbReference type="GO" id="GO:0005524">
    <property type="term" value="F:ATP binding"/>
    <property type="evidence" value="ECO:0007669"/>
    <property type="project" value="UniProtKB-KW"/>
</dbReference>
<proteinExistence type="predicted"/>
<keyword evidence="3" id="KW-0227">DNA damage</keyword>
<dbReference type="AlphaFoldDB" id="A0AAD5YY52"/>
<keyword evidence="2" id="KW-0547">Nucleotide-binding</keyword>
<keyword evidence="4" id="KW-0067">ATP-binding</keyword>
<evidence type="ECO:0000256" key="2">
    <source>
        <dbReference type="ARBA" id="ARBA00022741"/>
    </source>
</evidence>
<dbReference type="GO" id="GO:0033065">
    <property type="term" value="C:Rad51C-XRCC3 complex"/>
    <property type="evidence" value="ECO:0007669"/>
    <property type="project" value="TreeGrafter"/>
</dbReference>
<evidence type="ECO:0000256" key="5">
    <source>
        <dbReference type="ARBA" id="ARBA00023204"/>
    </source>
</evidence>
<protein>
    <recommendedName>
        <fullName evidence="10">RecA family profile 1 domain-containing protein</fullName>
    </recommendedName>
</protein>
<feature type="compositionally biased region" description="Polar residues" evidence="7">
    <location>
        <begin position="264"/>
        <end position="288"/>
    </location>
</feature>
<reference evidence="8" key="1">
    <citation type="submission" date="2022-07" db="EMBL/GenBank/DDBJ databases">
        <title>Genome Sequence of Leucocoprinus birnbaumii.</title>
        <authorList>
            <person name="Buettner E."/>
        </authorList>
    </citation>
    <scope>NUCLEOTIDE SEQUENCE</scope>
    <source>
        <strain evidence="8">VT141</strain>
    </source>
</reference>
<evidence type="ECO:0000256" key="4">
    <source>
        <dbReference type="ARBA" id="ARBA00022840"/>
    </source>
</evidence>
<evidence type="ECO:0000313" key="8">
    <source>
        <dbReference type="EMBL" id="KAJ3572288.1"/>
    </source>
</evidence>
<dbReference type="GO" id="GO:0000400">
    <property type="term" value="F:four-way junction DNA binding"/>
    <property type="evidence" value="ECO:0007669"/>
    <property type="project" value="TreeGrafter"/>
</dbReference>
<dbReference type="GO" id="GO:0007131">
    <property type="term" value="P:reciprocal meiotic recombination"/>
    <property type="evidence" value="ECO:0007669"/>
    <property type="project" value="TreeGrafter"/>
</dbReference>
<evidence type="ECO:0008006" key="10">
    <source>
        <dbReference type="Google" id="ProtNLM"/>
    </source>
</evidence>
<feature type="region of interest" description="Disordered" evidence="7">
    <location>
        <begin position="262"/>
        <end position="288"/>
    </location>
</feature>
<keyword evidence="9" id="KW-1185">Reference proteome</keyword>
<dbReference type="GO" id="GO:0005657">
    <property type="term" value="C:replication fork"/>
    <property type="evidence" value="ECO:0007669"/>
    <property type="project" value="TreeGrafter"/>
</dbReference>
<dbReference type="GO" id="GO:0000707">
    <property type="term" value="P:meiotic DNA recombinase assembly"/>
    <property type="evidence" value="ECO:0007669"/>
    <property type="project" value="TreeGrafter"/>
</dbReference>
<dbReference type="InterPro" id="IPR027417">
    <property type="entry name" value="P-loop_NTPase"/>
</dbReference>
<evidence type="ECO:0000256" key="1">
    <source>
        <dbReference type="ARBA" id="ARBA00004123"/>
    </source>
</evidence>
<dbReference type="GO" id="GO:0008821">
    <property type="term" value="F:crossover junction DNA endonuclease activity"/>
    <property type="evidence" value="ECO:0007669"/>
    <property type="project" value="TreeGrafter"/>
</dbReference>
<organism evidence="8 9">
    <name type="scientific">Leucocoprinus birnbaumii</name>
    <dbReference type="NCBI Taxonomy" id="56174"/>
    <lineage>
        <taxon>Eukaryota</taxon>
        <taxon>Fungi</taxon>
        <taxon>Dikarya</taxon>
        <taxon>Basidiomycota</taxon>
        <taxon>Agaricomycotina</taxon>
        <taxon>Agaricomycetes</taxon>
        <taxon>Agaricomycetidae</taxon>
        <taxon>Agaricales</taxon>
        <taxon>Agaricineae</taxon>
        <taxon>Agaricaceae</taxon>
        <taxon>Leucocoprinus</taxon>
    </lineage>
</organism>
<dbReference type="SUPFAM" id="SSF52540">
    <property type="entry name" value="P-loop containing nucleoside triphosphate hydrolases"/>
    <property type="match status" value="1"/>
</dbReference>